<dbReference type="PROSITE" id="PS50977">
    <property type="entry name" value="HTH_TETR_2"/>
    <property type="match status" value="1"/>
</dbReference>
<evidence type="ECO:0000259" key="3">
    <source>
        <dbReference type="PROSITE" id="PS50977"/>
    </source>
</evidence>
<name>A0ABT1S7H9_9FIRM</name>
<dbReference type="InterPro" id="IPR009057">
    <property type="entry name" value="Homeodomain-like_sf"/>
</dbReference>
<dbReference type="PANTHER" id="PTHR43479:SF11">
    <property type="entry name" value="ACREF_ENVCD OPERON REPRESSOR-RELATED"/>
    <property type="match status" value="1"/>
</dbReference>
<dbReference type="Gene3D" id="1.10.357.10">
    <property type="entry name" value="Tetracycline Repressor, domain 2"/>
    <property type="match status" value="1"/>
</dbReference>
<dbReference type="InterPro" id="IPR050624">
    <property type="entry name" value="HTH-type_Tx_Regulator"/>
</dbReference>
<dbReference type="EMBL" id="JANGAC010000002">
    <property type="protein sequence ID" value="MCQ4921977.1"/>
    <property type="molecule type" value="Genomic_DNA"/>
</dbReference>
<sequence>MTIKERREREKEEMRELILSAANDIITAEGFDKLSIRKIAKKIEYSPSIIYHYFNDKEEILNNVMQRGYKKIVTAVSLTKVKGDSPEERLVEMTKNYIKAALDMPEEFIAAQLNQSEIALKHTSSLFKGASKEKPALAALYNCLKEIYKDKKVDANTVELTAQMIAVSTLGLIIKLIIEKDIGDKQRQKLIEYFSEEIVLRIVNEKGII</sequence>
<dbReference type="PANTHER" id="PTHR43479">
    <property type="entry name" value="ACREF/ENVCD OPERON REPRESSOR-RELATED"/>
    <property type="match status" value="1"/>
</dbReference>
<reference evidence="4 5" key="1">
    <citation type="submission" date="2022-06" db="EMBL/GenBank/DDBJ databases">
        <title>Isolation of gut microbiota from human fecal samples.</title>
        <authorList>
            <person name="Pamer E.G."/>
            <person name="Barat B."/>
            <person name="Waligurski E."/>
            <person name="Medina S."/>
            <person name="Paddock L."/>
            <person name="Mostad J."/>
        </authorList>
    </citation>
    <scope>NUCLEOTIDE SEQUENCE [LARGE SCALE GENOMIC DNA]</scope>
    <source>
        <strain evidence="4 5">DFI.7.95</strain>
    </source>
</reference>
<feature type="domain" description="HTH tetR-type" evidence="3">
    <location>
        <begin position="12"/>
        <end position="72"/>
    </location>
</feature>
<evidence type="ECO:0000313" key="5">
    <source>
        <dbReference type="Proteomes" id="UP001524478"/>
    </source>
</evidence>
<organism evidence="4 5">
    <name type="scientific">Tissierella carlieri</name>
    <dbReference type="NCBI Taxonomy" id="689904"/>
    <lineage>
        <taxon>Bacteria</taxon>
        <taxon>Bacillati</taxon>
        <taxon>Bacillota</taxon>
        <taxon>Tissierellia</taxon>
        <taxon>Tissierellales</taxon>
        <taxon>Tissierellaceae</taxon>
        <taxon>Tissierella</taxon>
    </lineage>
</organism>
<keyword evidence="1 2" id="KW-0238">DNA-binding</keyword>
<comment type="caution">
    <text evidence="4">The sequence shown here is derived from an EMBL/GenBank/DDBJ whole genome shotgun (WGS) entry which is preliminary data.</text>
</comment>
<accession>A0ABT1S7H9</accession>
<keyword evidence="5" id="KW-1185">Reference proteome</keyword>
<evidence type="ECO:0000256" key="1">
    <source>
        <dbReference type="ARBA" id="ARBA00023125"/>
    </source>
</evidence>
<evidence type="ECO:0000256" key="2">
    <source>
        <dbReference type="PROSITE-ProRule" id="PRU00335"/>
    </source>
</evidence>
<dbReference type="RefSeq" id="WP_256310327.1">
    <property type="nucleotide sequence ID" value="NZ_JANGAC010000002.1"/>
</dbReference>
<dbReference type="Proteomes" id="UP001524478">
    <property type="component" value="Unassembled WGS sequence"/>
</dbReference>
<dbReference type="SUPFAM" id="SSF46689">
    <property type="entry name" value="Homeodomain-like"/>
    <property type="match status" value="1"/>
</dbReference>
<dbReference type="PRINTS" id="PR00455">
    <property type="entry name" value="HTHTETR"/>
</dbReference>
<feature type="DNA-binding region" description="H-T-H motif" evidence="2">
    <location>
        <begin position="35"/>
        <end position="54"/>
    </location>
</feature>
<dbReference type="Pfam" id="PF00440">
    <property type="entry name" value="TetR_N"/>
    <property type="match status" value="1"/>
</dbReference>
<protein>
    <submittedName>
        <fullName evidence="4">TetR/AcrR family transcriptional regulator</fullName>
    </submittedName>
</protein>
<gene>
    <name evidence="4" type="ORF">NE686_02670</name>
</gene>
<evidence type="ECO:0000313" key="4">
    <source>
        <dbReference type="EMBL" id="MCQ4921977.1"/>
    </source>
</evidence>
<dbReference type="InterPro" id="IPR001647">
    <property type="entry name" value="HTH_TetR"/>
</dbReference>
<proteinExistence type="predicted"/>